<evidence type="ECO:0000313" key="2">
    <source>
        <dbReference type="EMBL" id="TMW86036.1"/>
    </source>
</evidence>
<keyword evidence="1" id="KW-1133">Transmembrane helix</keyword>
<dbReference type="EMBL" id="RXGB01006848">
    <property type="protein sequence ID" value="TMW86036.1"/>
    <property type="molecule type" value="Genomic_DNA"/>
</dbReference>
<proteinExistence type="predicted"/>
<dbReference type="AlphaFoldDB" id="A0A6N2AUI1"/>
<keyword evidence="1" id="KW-0812">Transmembrane</keyword>
<reference evidence="2" key="1">
    <citation type="submission" date="2019-05" db="EMBL/GenBank/DDBJ databases">
        <title>The de novo reference genome and transcriptome assemblies of the wild tomato species Solanum chilense.</title>
        <authorList>
            <person name="Stam R."/>
            <person name="Nosenko T."/>
            <person name="Hoerger A.C."/>
            <person name="Stephan W."/>
            <person name="Seidel M.A."/>
            <person name="Kuhn J.M.M."/>
            <person name="Haberer G."/>
            <person name="Tellier A."/>
        </authorList>
    </citation>
    <scope>NUCLEOTIDE SEQUENCE</scope>
    <source>
        <tissue evidence="2">Mature leaves</tissue>
    </source>
</reference>
<name>A0A6N2AUI1_SOLCI</name>
<feature type="transmembrane region" description="Helical" evidence="1">
    <location>
        <begin position="12"/>
        <end position="31"/>
    </location>
</feature>
<gene>
    <name evidence="2" type="ORF">EJD97_022040</name>
</gene>
<accession>A0A6N2AUI1</accession>
<keyword evidence="1" id="KW-0472">Membrane</keyword>
<organism evidence="2">
    <name type="scientific">Solanum chilense</name>
    <name type="common">Tomato</name>
    <name type="synonym">Lycopersicon chilense</name>
    <dbReference type="NCBI Taxonomy" id="4083"/>
    <lineage>
        <taxon>Eukaryota</taxon>
        <taxon>Viridiplantae</taxon>
        <taxon>Streptophyta</taxon>
        <taxon>Embryophyta</taxon>
        <taxon>Tracheophyta</taxon>
        <taxon>Spermatophyta</taxon>
        <taxon>Magnoliopsida</taxon>
        <taxon>eudicotyledons</taxon>
        <taxon>Gunneridae</taxon>
        <taxon>Pentapetalae</taxon>
        <taxon>asterids</taxon>
        <taxon>lamiids</taxon>
        <taxon>Solanales</taxon>
        <taxon>Solanaceae</taxon>
        <taxon>Solanoideae</taxon>
        <taxon>Solaneae</taxon>
        <taxon>Solanum</taxon>
        <taxon>Solanum subgen. Lycopersicon</taxon>
    </lineage>
</organism>
<evidence type="ECO:0000256" key="1">
    <source>
        <dbReference type="SAM" id="Phobius"/>
    </source>
</evidence>
<comment type="caution">
    <text evidence="2">The sequence shown here is derived from an EMBL/GenBank/DDBJ whole genome shotgun (WGS) entry which is preliminary data.</text>
</comment>
<sequence>MRKHKMSPITHSLLLIMSVLWGWLIFLKIISKKVEQKWKARFQKKSIVCF</sequence>
<protein>
    <submittedName>
        <fullName evidence="2">Uncharacterized protein</fullName>
    </submittedName>
</protein>